<dbReference type="InterPro" id="IPR050782">
    <property type="entry name" value="PP1_regulatory_subunit_3"/>
</dbReference>
<dbReference type="GO" id="GO:0000164">
    <property type="term" value="C:protein phosphatase type 1 complex"/>
    <property type="evidence" value="ECO:0007669"/>
    <property type="project" value="TreeGrafter"/>
</dbReference>
<dbReference type="Gene3D" id="2.60.40.2440">
    <property type="entry name" value="Carbohydrate binding type-21 domain"/>
    <property type="match status" value="1"/>
</dbReference>
<dbReference type="InterPro" id="IPR005036">
    <property type="entry name" value="CBM21_dom"/>
</dbReference>
<dbReference type="OMA" id="HRCGGSD"/>
<dbReference type="Pfam" id="PF03370">
    <property type="entry name" value="CBM_21"/>
    <property type="match status" value="1"/>
</dbReference>
<dbReference type="STRING" id="37003.ENSKMAP00000022623"/>
<sequence>MNCARVINAFSHPQPAVASAELANYLNLNKRQYLCQLLSMSPVKPTQPYEPPVYSPEGTNVQPARLNFFSPQSLAQGPPNLRSCFRKNSTGVSKKHVVFADDMGLELTAVLLFAPESFSSSPDQVKGPPLARLKDQQLSSNNSLRNNCQLGFPQPTKDFTHLQDRRIQMESYNISKNTLRGTVYAMQSAKKAVYIRVTFDSWKNYKDILCTSVKHDPYQGLDVFSFEVTLPQTIDPNEQSEFYFLFWPVPGFAPLCDNNKGQNYKVCVEKDGSNQNQSSTNRFYSMLSTYRPYACRQANVCLKETDEPQYLKTYLLSRNRAELSPIA</sequence>
<dbReference type="InterPro" id="IPR038175">
    <property type="entry name" value="CBM21_dom_sf"/>
</dbReference>
<dbReference type="GeneTree" id="ENSGT00940000155648"/>
<dbReference type="Proteomes" id="UP000264800">
    <property type="component" value="Unplaced"/>
</dbReference>
<dbReference type="PANTHER" id="PTHR12307">
    <property type="entry name" value="PROTEIN PHOSPHATASE 1 REGULATORY SUBUNIT"/>
    <property type="match status" value="1"/>
</dbReference>
<dbReference type="AlphaFoldDB" id="A0A3Q3AZG7"/>
<protein>
    <submittedName>
        <fullName evidence="2">Protein phosphatase 1 regulatory subunit 3B-like</fullName>
    </submittedName>
</protein>
<reference evidence="2" key="2">
    <citation type="submission" date="2025-09" db="UniProtKB">
        <authorList>
            <consortium name="Ensembl"/>
        </authorList>
    </citation>
    <scope>IDENTIFICATION</scope>
</reference>
<keyword evidence="3" id="KW-1185">Reference proteome</keyword>
<evidence type="ECO:0000313" key="3">
    <source>
        <dbReference type="Proteomes" id="UP000264800"/>
    </source>
</evidence>
<dbReference type="RefSeq" id="XP_017280977.1">
    <property type="nucleotide sequence ID" value="XM_017425488.3"/>
</dbReference>
<dbReference type="GeneID" id="108241388"/>
<reference evidence="2" key="1">
    <citation type="submission" date="2025-08" db="UniProtKB">
        <authorList>
            <consortium name="Ensembl"/>
        </authorList>
    </citation>
    <scope>IDENTIFICATION</scope>
</reference>
<proteinExistence type="predicted"/>
<dbReference type="Ensembl" id="ENSKMAT00000022911.1">
    <property type="protein sequence ID" value="ENSKMAP00000022623.1"/>
    <property type="gene ID" value="ENSKMAG00000016805.1"/>
</dbReference>
<evidence type="ECO:0000313" key="2">
    <source>
        <dbReference type="Ensembl" id="ENSKMAP00000022623.1"/>
    </source>
</evidence>
<name>A0A3Q3AZG7_KRYMA</name>
<dbReference type="GO" id="GO:0008157">
    <property type="term" value="F:protein phosphatase 1 binding"/>
    <property type="evidence" value="ECO:0007669"/>
    <property type="project" value="TreeGrafter"/>
</dbReference>
<dbReference type="GO" id="GO:2001069">
    <property type="term" value="F:glycogen binding"/>
    <property type="evidence" value="ECO:0007669"/>
    <property type="project" value="TreeGrafter"/>
</dbReference>
<organism evidence="2 3">
    <name type="scientific">Kryptolebias marmoratus</name>
    <name type="common">Mangrove killifish</name>
    <name type="synonym">Rivulus marmoratus</name>
    <dbReference type="NCBI Taxonomy" id="37003"/>
    <lineage>
        <taxon>Eukaryota</taxon>
        <taxon>Metazoa</taxon>
        <taxon>Chordata</taxon>
        <taxon>Craniata</taxon>
        <taxon>Vertebrata</taxon>
        <taxon>Euteleostomi</taxon>
        <taxon>Actinopterygii</taxon>
        <taxon>Neopterygii</taxon>
        <taxon>Teleostei</taxon>
        <taxon>Neoteleostei</taxon>
        <taxon>Acanthomorphata</taxon>
        <taxon>Ovalentaria</taxon>
        <taxon>Atherinomorphae</taxon>
        <taxon>Cyprinodontiformes</taxon>
        <taxon>Rivulidae</taxon>
        <taxon>Kryptolebias</taxon>
    </lineage>
</organism>
<accession>A0A3Q3AZG7</accession>
<feature type="domain" description="CBM21" evidence="1">
    <location>
        <begin position="162"/>
        <end position="266"/>
    </location>
</feature>
<evidence type="ECO:0000259" key="1">
    <source>
        <dbReference type="Pfam" id="PF03370"/>
    </source>
</evidence>
<dbReference type="KEGG" id="kmr:108241388"/>
<dbReference type="OrthoDB" id="8446137at2759"/>
<dbReference type="PANTHER" id="PTHR12307:SF15">
    <property type="entry name" value="PROTEIN PHOSPHATASE 1 REGULATORY SUBUNIT 3C"/>
    <property type="match status" value="1"/>
</dbReference>
<dbReference type="GO" id="GO:0005979">
    <property type="term" value="P:regulation of glycogen biosynthetic process"/>
    <property type="evidence" value="ECO:0007669"/>
    <property type="project" value="TreeGrafter"/>
</dbReference>